<organism evidence="1 2">
    <name type="scientific">Peribacillus loiseleuriae</name>
    <dbReference type="NCBI Taxonomy" id="1679170"/>
    <lineage>
        <taxon>Bacteria</taxon>
        <taxon>Bacillati</taxon>
        <taxon>Bacillota</taxon>
        <taxon>Bacilli</taxon>
        <taxon>Bacillales</taxon>
        <taxon>Bacillaceae</taxon>
        <taxon>Peribacillus</taxon>
    </lineage>
</organism>
<protein>
    <submittedName>
        <fullName evidence="1">tRNA methyltransferase</fullName>
    </submittedName>
</protein>
<sequence length="86" mass="9525">MKLFETMINHKINKIQAHELQSIAGQHGVSLTQKDAHSISRILAGRNINVFDSVQRKNVLNEIAEIAGPSTANQIAKLFTQLTANF</sequence>
<accession>A0A0K9GVZ3</accession>
<dbReference type="InterPro" id="IPR020277">
    <property type="entry name" value="DUF2624"/>
</dbReference>
<evidence type="ECO:0000313" key="1">
    <source>
        <dbReference type="EMBL" id="KMY50815.1"/>
    </source>
</evidence>
<proteinExistence type="predicted"/>
<dbReference type="PATRIC" id="fig|1679170.3.peg.3618"/>
<dbReference type="EMBL" id="LFZW01000001">
    <property type="protein sequence ID" value="KMY50815.1"/>
    <property type="molecule type" value="Genomic_DNA"/>
</dbReference>
<dbReference type="OrthoDB" id="2969575at2"/>
<comment type="caution">
    <text evidence="1">The sequence shown here is derived from an EMBL/GenBank/DDBJ whole genome shotgun (WGS) entry which is preliminary data.</text>
</comment>
<keyword evidence="2" id="KW-1185">Reference proteome</keyword>
<name>A0A0K9GVZ3_9BACI</name>
<dbReference type="AlphaFoldDB" id="A0A0K9GVZ3"/>
<dbReference type="RefSeq" id="WP_049682168.1">
    <property type="nucleotide sequence ID" value="NZ_LFZW01000001.1"/>
</dbReference>
<evidence type="ECO:0000313" key="2">
    <source>
        <dbReference type="Proteomes" id="UP000037146"/>
    </source>
</evidence>
<dbReference type="Proteomes" id="UP000037146">
    <property type="component" value="Unassembled WGS sequence"/>
</dbReference>
<dbReference type="STRING" id="1679170.AC625_15895"/>
<gene>
    <name evidence="1" type="ORF">AC625_15895</name>
</gene>
<keyword evidence="1" id="KW-0808">Transferase</keyword>
<dbReference type="GO" id="GO:0008168">
    <property type="term" value="F:methyltransferase activity"/>
    <property type="evidence" value="ECO:0007669"/>
    <property type="project" value="UniProtKB-KW"/>
</dbReference>
<reference evidence="2" key="1">
    <citation type="submission" date="2015-07" db="EMBL/GenBank/DDBJ databases">
        <title>Genome sequencing project for genomic taxonomy and phylogenomics of Bacillus-like bacteria.</title>
        <authorList>
            <person name="Liu B."/>
            <person name="Wang J."/>
            <person name="Zhu Y."/>
            <person name="Liu G."/>
            <person name="Chen Q."/>
            <person name="Chen Z."/>
            <person name="Lan J."/>
            <person name="Che J."/>
            <person name="Ge C."/>
            <person name="Shi H."/>
            <person name="Pan Z."/>
            <person name="Liu X."/>
        </authorList>
    </citation>
    <scope>NUCLEOTIDE SEQUENCE [LARGE SCALE GENOMIC DNA]</scope>
    <source>
        <strain evidence="2">FJAT-27997</strain>
    </source>
</reference>
<dbReference type="GO" id="GO:0032259">
    <property type="term" value="P:methylation"/>
    <property type="evidence" value="ECO:0007669"/>
    <property type="project" value="UniProtKB-KW"/>
</dbReference>
<keyword evidence="1" id="KW-0489">Methyltransferase</keyword>
<dbReference type="Pfam" id="PF11116">
    <property type="entry name" value="DUF2624"/>
    <property type="match status" value="1"/>
</dbReference>